<keyword evidence="7" id="KW-0472">Membrane</keyword>
<dbReference type="Proteomes" id="UP000182264">
    <property type="component" value="Chromosome"/>
</dbReference>
<dbReference type="PANTHER" id="PTHR38340:SF1">
    <property type="entry name" value="S-LAYER PROTEIN"/>
    <property type="match status" value="1"/>
</dbReference>
<dbReference type="GO" id="GO:0005509">
    <property type="term" value="F:calcium ion binding"/>
    <property type="evidence" value="ECO:0007669"/>
    <property type="project" value="InterPro"/>
</dbReference>
<evidence type="ECO:0000256" key="7">
    <source>
        <dbReference type="ARBA" id="ARBA00023136"/>
    </source>
</evidence>
<dbReference type="Pfam" id="PF17892">
    <property type="entry name" value="Cadherin_5"/>
    <property type="match status" value="1"/>
</dbReference>
<reference evidence="10 11" key="1">
    <citation type="journal article" date="2017" name="Genome Announc.">
        <title>Complete Genome Sequences of Two Acetylene-Fermenting Pelobacter acetylenicus Strains.</title>
        <authorList>
            <person name="Sutton J.M."/>
            <person name="Baesman S.M."/>
            <person name="Fierst J.L."/>
            <person name="Poret-Peterson A.T."/>
            <person name="Oremland R.S."/>
            <person name="Dunlap D.S."/>
            <person name="Akob D.M."/>
        </authorList>
    </citation>
    <scope>NUCLEOTIDE SEQUENCE [LARGE SCALE GENOMIC DNA]</scope>
    <source>
        <strain evidence="10 11">DSM 3247</strain>
    </source>
</reference>
<dbReference type="Gene3D" id="2.60.40.2810">
    <property type="match status" value="1"/>
</dbReference>
<sequence length="2902" mass="313397">MSLTQAQNFAANYTVIAQYTDLSGASATVFEEKATGERHLAVCGTESPGDFNADYILALGFPSYLNPQFVQLQIQVDTWLADGTLSSCFSVSGHSLGGYLAAAIGTWNSTQVGDVYMYNAPGLGGPVGNVLDAFRAAFGFSDTALVPVVTNIRGSAGFSMITGLGTQLTPPVLIETEFSLNPVNNHSIVKLTDTLSVYNLFATAAPGPDNEEGLRTIGGILQASASVTRNSLEAAVSALGELVVAGFPARVGSEYDGNRDALYTDIQIITSTLAEQPDLAIKSLVTTDNNGNSFSLSPSEIETLARSDIAYRYALVNLNPFAVLDADYQQFNQNGELELYDPNTGKGQLSGMYLADRAEMLAHLIYANIQDTTISGSEAQCIDLGQDIHLNKLVGSKRIVFGSDNGEVLEGTNSLLGYDNVGDRLYGMGGNDTLKGNGGGDYLEGGRGYDELYGGSGDDTLYGNEGIDTLYGGKDNDILYGASTETDDDGICDILDGGVGQDVYYAGEDDLIRDEDHTGTIYFQGHNIADLEYEHFYDDVYKVRLPDDPDSYMIVSYEKEAGELVGSSGFLSIANFKNGDYGLTLPEGEEPQPPEQTGTQLSLVGSDDVDRTYYLSHYKEDGDSEYHDYYTFKGDIAGPDTLFVRELSGEWAGYEGVEYSAVNHADITMYLGVGRDEVFGRAGNDYIFGGEGDDRIWGDGYSTHADQHNVLLGEDGDDYLFGSYGMDTIVGGEDNDVLGGKKGDDMLFGDGGNDMLLGGGGHDMMFGGAGDDLIQGDQYEKNFTPNLIGEDYEPIVWQMDFAPEEYPNHFSSNAGGNVDTEAGDDLLFGGAGNDILIGNAGNDELWGEDDHDWLVGGLGNDVLYGGAGNDSLEDTYYDYYLKAWRVEDGDDRFYGGSGNDHLDGGKGDDYLNGGQDNDILVGGDGNDNLWGGTGSDTLYGRGGDDDLDGGSGDDRLNGGAGADELYGGVGNDYLEGGRGDDLLAGGIGNDVYYFEPGFGTDRVICNSEGGTGDLIQFGLSIMPNDIRARRLGMDSDDLVLEVGSDVLTVFNYFRETTARPLIQFERDSTTLTYERIEAAVRVGDDSGESLFGTSLNDELVGGNQSDHLDGGTGDDTLDGGLGDDGYFFSRGDGHDIVADTGGETDRLRFESGITLDDLMFRVDEETQNLSIGIRSPAHPDASFEELGDVVVLTNWFNTDDRIEHVEFAENGEILQVDAILAALVSEDDDVLRALEEGSSLAGGAGDDVLLGSPGDDSYLFDRGDGRDCILEAGGHDRLLFGDDILPEDLIVRPQGDDVVLALKDEGVPFDELADVITLRNFFTPENKVEEYVFTDGQVLSYEDISGLFFTDVDDVATFSGSMPRIIDAKGGDDTVVAGSGADQIKGGEGDDLLNGGRGDDTYVFSRGDGRDVIADSDPADSMSDGGSDRIFFLDGIGRDDLIFAWGGKLSGYYQDGVFVGSETVAGAEYEDHDNDLVIGLREGDLDIKKLSDRILVKDWFNNRNMIETIGFESEQDMSVQEIMESLFAGEHTYILTGKNTAPGDDQGNQEIIADGGSIEKVRFLNDIAREDIVFTSDGPDLILRYGLELQHQLRITNNWVQRFETRDGSYISRDEVMASLDAIADLAGHSVTDAESIHQNLELKSLQYNAWHDQFVEYHGHDDGNTFVGSADNEIVYGGAGSDDLSGHSGNDTLAPGVGDDILLGGNGNDTYLFERQDRNDIVYDTEGPYTSYCDDDYGWGLFANGCGDDAPNNDSLVLQGDILKADLEAYWAAPREDLGWFTDDLILRINPGDGSDSWNNREVNISTIINYYASRPAQRWQYNRQGNTYELIDLEDRDWILDSEVFNSFSDKAIKYLAYLLEHGKHGRGDTFSNPGVCYTGDLDEVMSFLERQTASSNYHREYRSEEDTITLSKFYDPAYTIENIVIEGENNTLTNNDLMDMMSSDQAENIRGVDWADNTIDALAGNDWVAGGAQNDTITAGEGSDFIHGRKGDDTYYFDCNDGRDILKEGAEELFGNWAYRAWRGRDTYSYFTANTSFDNSPSFVANPDGGGNDQVVFGADLNIRDISFVSYNDDRELYVGYGELIAADDSTDQTTRDFGDASGFGFVNGFGSGANTTGQMVYADDILLPYQYYQSGGAIEEFTLSDGSSISNEAIVHGLAESRAYIAANEVYLAQIQADGRDAKGYVDQIILAKWHRQSRDILCSDADDAIVVGDGDDLVDAAGGNDTIAGGYGADVLRGGTGDDSYIYNRWDGSDTILDAYGNDTILFGAGIRPSDLIGMWDNANKQLVLGIIDEVEKLKAESEGLPYAPDPSNLKQNIIIQGWANPDNQIETFRFSDGATWSSQHLLDTLGVVFNDPPVVSGPVILNDMLEDGSCVIAAEDLLANASDDDGDPLAVEDLLVSTGALEALEQGRWRYLPDADYHGLVEFSYQVTDGTDGVSAAAGLTVMSVNDTPVAPENEIHEVLGELTIEGTLGAHDVDGDTLAFNLPTGPQHGTLTIGDNGHWVYNAEEGYCGNDQAIVTVEDGQGGTAQTVLDFTINVFSGGNVIVDRNAPSGLRLEGIRRQDLTFVGQGDDLRIEISNSGSLLLKEFFADAQNNLEWLETSDGKLNLATDTIVNAGTSGIDFFGTWCWGDNNLNDLLRGSQRADRLFGFGQNDVLFGFAGNDLLSGSHGSDTLVGGDGDDRLIGGRGDDHLFGGQGNDGLSGNRGDDFLGGGTGDDDLNGGDGRDELYGGIGDDDLFGGSENDLLAGGQGDDHLRGGAGDDIYIFNQGDGHDLLRDDVQGGWGWLWQGDGGHDTARFGNGIDIEDISLYMRRGTLQIQYGDDDILEIRQQNHPKRGIERIELEDGSYLTDADVNQLIQQMAAFAVDEGIAMNSLDDVRKNQELMTMVAGAWHQ</sequence>
<dbReference type="NCBIfam" id="NF012211">
    <property type="entry name" value="tand_rpt_95"/>
    <property type="match status" value="2"/>
</dbReference>
<evidence type="ECO:0000256" key="2">
    <source>
        <dbReference type="ARBA" id="ARBA00004613"/>
    </source>
</evidence>
<evidence type="ECO:0000256" key="1">
    <source>
        <dbReference type="ARBA" id="ARBA00004370"/>
    </source>
</evidence>
<dbReference type="PRINTS" id="PR01488">
    <property type="entry name" value="RTXTOXINA"/>
</dbReference>
<dbReference type="InterPro" id="IPR041690">
    <property type="entry name" value="Cadherin_5"/>
</dbReference>
<organism evidence="10 11">
    <name type="scientific">Syntrophotalea acetylenica</name>
    <name type="common">Pelobacter acetylenicus</name>
    <dbReference type="NCBI Taxonomy" id="29542"/>
    <lineage>
        <taxon>Bacteria</taxon>
        <taxon>Pseudomonadati</taxon>
        <taxon>Thermodesulfobacteriota</taxon>
        <taxon>Desulfuromonadia</taxon>
        <taxon>Desulfuromonadales</taxon>
        <taxon>Syntrophotaleaceae</taxon>
        <taxon>Syntrophotalea</taxon>
    </lineage>
</organism>
<accession>A0A1L3GIQ8</accession>
<dbReference type="GO" id="GO:0090729">
    <property type="term" value="F:toxin activity"/>
    <property type="evidence" value="ECO:0007669"/>
    <property type="project" value="UniProtKB-KW"/>
</dbReference>
<evidence type="ECO:0000256" key="5">
    <source>
        <dbReference type="ARBA" id="ARBA00022737"/>
    </source>
</evidence>
<evidence type="ECO:0000256" key="4">
    <source>
        <dbReference type="ARBA" id="ARBA00022656"/>
    </source>
</evidence>
<dbReference type="PANTHER" id="PTHR38340">
    <property type="entry name" value="S-LAYER PROTEIN"/>
    <property type="match status" value="1"/>
</dbReference>
<evidence type="ECO:0000256" key="3">
    <source>
        <dbReference type="ARBA" id="ARBA00022525"/>
    </source>
</evidence>
<keyword evidence="6" id="KW-0843">Virulence</keyword>
<dbReference type="GO" id="GO:0016020">
    <property type="term" value="C:membrane"/>
    <property type="evidence" value="ECO:0007669"/>
    <property type="project" value="UniProtKB-SubCell"/>
</dbReference>
<dbReference type="InterPro" id="IPR029058">
    <property type="entry name" value="AB_hydrolase_fold"/>
</dbReference>
<name>A0A1L3GIQ8_SYNAC</name>
<dbReference type="InterPro" id="IPR011049">
    <property type="entry name" value="Serralysin-like_metalloprot_C"/>
</dbReference>
<feature type="region of interest" description="Disordered" evidence="8">
    <location>
        <begin position="940"/>
        <end position="961"/>
    </location>
</feature>
<dbReference type="Pfam" id="PF00353">
    <property type="entry name" value="HemolysinCabind"/>
    <property type="match status" value="20"/>
</dbReference>
<dbReference type="InterPro" id="IPR050557">
    <property type="entry name" value="RTX_toxin/Mannuronan_C5-epim"/>
</dbReference>
<evidence type="ECO:0000256" key="6">
    <source>
        <dbReference type="ARBA" id="ARBA00023026"/>
    </source>
</evidence>
<feature type="domain" description="Cadherin-like" evidence="9">
    <location>
        <begin position="2360"/>
        <end position="2447"/>
    </location>
</feature>
<evidence type="ECO:0000313" key="11">
    <source>
        <dbReference type="Proteomes" id="UP000182264"/>
    </source>
</evidence>
<dbReference type="Pfam" id="PF17963">
    <property type="entry name" value="Big_9"/>
    <property type="match status" value="1"/>
</dbReference>
<dbReference type="EMBL" id="CP015518">
    <property type="protein sequence ID" value="APG25578.1"/>
    <property type="molecule type" value="Genomic_DNA"/>
</dbReference>
<dbReference type="InterPro" id="IPR018511">
    <property type="entry name" value="Hemolysin-typ_Ca-bd_CS"/>
</dbReference>
<dbReference type="Gene3D" id="2.150.10.10">
    <property type="entry name" value="Serralysin-like metalloprotease, C-terminal"/>
    <property type="match status" value="12"/>
</dbReference>
<gene>
    <name evidence="10" type="ORF">A7E75_11530</name>
</gene>
<keyword evidence="4" id="KW-0800">Toxin</keyword>
<protein>
    <recommendedName>
        <fullName evidence="9">Cadherin-like domain-containing protein</fullName>
    </recommendedName>
</protein>
<dbReference type="GO" id="GO:0005576">
    <property type="term" value="C:extracellular region"/>
    <property type="evidence" value="ECO:0007669"/>
    <property type="project" value="UniProtKB-SubCell"/>
</dbReference>
<dbReference type="STRING" id="29542.A6070_05550"/>
<dbReference type="InterPro" id="IPR001343">
    <property type="entry name" value="Hemolysn_Ca-bd"/>
</dbReference>
<dbReference type="SUPFAM" id="SSF53474">
    <property type="entry name" value="alpha/beta-Hydrolases"/>
    <property type="match status" value="1"/>
</dbReference>
<dbReference type="InterPro" id="IPR003995">
    <property type="entry name" value="RTX_toxin_determinant-A"/>
</dbReference>
<keyword evidence="11" id="KW-1185">Reference proteome</keyword>
<evidence type="ECO:0000256" key="8">
    <source>
        <dbReference type="SAM" id="MobiDB-lite"/>
    </source>
</evidence>
<comment type="subcellular location">
    <subcellularLocation>
        <location evidence="1">Membrane</location>
    </subcellularLocation>
    <subcellularLocation>
        <location evidence="2">Secreted</location>
    </subcellularLocation>
</comment>
<dbReference type="SUPFAM" id="SSF51120">
    <property type="entry name" value="beta-Roll"/>
    <property type="match status" value="11"/>
</dbReference>
<dbReference type="PROSITE" id="PS00330">
    <property type="entry name" value="HEMOLYSIN_CALCIUM"/>
    <property type="match status" value="15"/>
</dbReference>
<evidence type="ECO:0000259" key="9">
    <source>
        <dbReference type="Pfam" id="PF17892"/>
    </source>
</evidence>
<evidence type="ECO:0000313" key="10">
    <source>
        <dbReference type="EMBL" id="APG25578.1"/>
    </source>
</evidence>
<keyword evidence="5" id="KW-0677">Repeat</keyword>
<proteinExistence type="predicted"/>
<keyword evidence="3" id="KW-0964">Secreted</keyword>
<dbReference type="PRINTS" id="PR00313">
    <property type="entry name" value="CABNDNGRPT"/>
</dbReference>
<feature type="region of interest" description="Disordered" evidence="8">
    <location>
        <begin position="2702"/>
        <end position="2734"/>
    </location>
</feature>